<evidence type="ECO:0000256" key="3">
    <source>
        <dbReference type="ARBA" id="ARBA00022840"/>
    </source>
</evidence>
<dbReference type="PANTHER" id="PTHR11669">
    <property type="entry name" value="REPLICATION FACTOR C / DNA POLYMERASE III GAMMA-TAU SUBUNIT"/>
    <property type="match status" value="1"/>
</dbReference>
<gene>
    <name evidence="5" type="ORF">ZMTM_19730</name>
</gene>
<name>A0A8D5G0I6_9PROT</name>
<keyword evidence="2" id="KW-0547">Nucleotide-binding</keyword>
<accession>A0A8D5G0I6</accession>
<dbReference type="SMART" id="SM00382">
    <property type="entry name" value="AAA"/>
    <property type="match status" value="1"/>
</dbReference>
<proteinExistence type="predicted"/>
<dbReference type="Gene3D" id="1.10.8.60">
    <property type="match status" value="1"/>
</dbReference>
<sequence>MDALVNQTDWAQKYRPQKLEDMILPDSTMSRLIKMRDSKQRLSLLFHGNPGTGKTTAARLLHDNFYETNCSMFRGIDSIKTLEKIAMTPSIYSDFRVIVMDESDALTPDAQNSLRNTIEKMSFGNMFVFTANNPEKLSAALHSRLHPIDFTFNSGDLLLRQKMVVRAQQILENEGLSADTSVIQSIVRNCFPDMRKVLKQLQFEIALA</sequence>
<evidence type="ECO:0000313" key="5">
    <source>
        <dbReference type="EMBL" id="BCM25714.1"/>
    </source>
</evidence>
<keyword evidence="6" id="KW-1185">Reference proteome</keyword>
<dbReference type="SUPFAM" id="SSF52540">
    <property type="entry name" value="P-loop containing nucleoside triphosphate hydrolases"/>
    <property type="match status" value="1"/>
</dbReference>
<dbReference type="InterPro" id="IPR027417">
    <property type="entry name" value="P-loop_NTPase"/>
</dbReference>
<dbReference type="AlphaFoldDB" id="A0A8D5G0I6"/>
<dbReference type="GO" id="GO:0003689">
    <property type="term" value="F:DNA clamp loader activity"/>
    <property type="evidence" value="ECO:0007669"/>
    <property type="project" value="TreeGrafter"/>
</dbReference>
<dbReference type="InterPro" id="IPR003593">
    <property type="entry name" value="AAA+_ATPase"/>
</dbReference>
<dbReference type="Pfam" id="PF21328">
    <property type="entry name" value="Gp44_lid"/>
    <property type="match status" value="1"/>
</dbReference>
<reference evidence="5" key="1">
    <citation type="journal article" date="2021" name="Arch. Microbiol.">
        <title>Methyloradius palustris gen. nov., sp. nov., a methanol-oxidizing bacterium isolated from snow.</title>
        <authorList>
            <person name="Miyadera T."/>
            <person name="Kojima H."/>
            <person name="Fukui M."/>
        </authorList>
    </citation>
    <scope>NUCLEOTIDE SEQUENCE</scope>
    <source>
        <strain evidence="5">Zm11</strain>
    </source>
</reference>
<dbReference type="InterPro" id="IPR050238">
    <property type="entry name" value="DNA_Rep/Repair_Clamp_Loader"/>
</dbReference>
<dbReference type="GO" id="GO:0005524">
    <property type="term" value="F:ATP binding"/>
    <property type="evidence" value="ECO:0007669"/>
    <property type="project" value="UniProtKB-KW"/>
</dbReference>
<evidence type="ECO:0000313" key="6">
    <source>
        <dbReference type="Proteomes" id="UP000826722"/>
    </source>
</evidence>
<dbReference type="Pfam" id="PF00004">
    <property type="entry name" value="AAA"/>
    <property type="match status" value="1"/>
</dbReference>
<dbReference type="KEGG" id="mpau:ZMTM_19730"/>
<organism evidence="5 6">
    <name type="scientific">Methyloradius palustris</name>
    <dbReference type="NCBI Taxonomy" id="2778876"/>
    <lineage>
        <taxon>Bacteria</taxon>
        <taxon>Pseudomonadati</taxon>
        <taxon>Pseudomonadota</taxon>
        <taxon>Betaproteobacteria</taxon>
        <taxon>Nitrosomonadales</taxon>
        <taxon>Methylophilaceae</taxon>
        <taxon>Methyloradius</taxon>
    </lineage>
</organism>
<feature type="domain" description="AAA+ ATPase" evidence="4">
    <location>
        <begin position="40"/>
        <end position="158"/>
    </location>
</feature>
<dbReference type="GO" id="GO:0016887">
    <property type="term" value="F:ATP hydrolysis activity"/>
    <property type="evidence" value="ECO:0007669"/>
    <property type="project" value="InterPro"/>
</dbReference>
<dbReference type="Gene3D" id="3.40.50.300">
    <property type="entry name" value="P-loop containing nucleotide triphosphate hydrolases"/>
    <property type="match status" value="1"/>
</dbReference>
<evidence type="ECO:0000259" key="4">
    <source>
        <dbReference type="SMART" id="SM00382"/>
    </source>
</evidence>
<dbReference type="InterPro" id="IPR003959">
    <property type="entry name" value="ATPase_AAA_core"/>
</dbReference>
<evidence type="ECO:0000256" key="2">
    <source>
        <dbReference type="ARBA" id="ARBA00022741"/>
    </source>
</evidence>
<dbReference type="GO" id="GO:0006261">
    <property type="term" value="P:DNA-templated DNA replication"/>
    <property type="evidence" value="ECO:0007669"/>
    <property type="project" value="TreeGrafter"/>
</dbReference>
<dbReference type="GO" id="GO:0006281">
    <property type="term" value="P:DNA repair"/>
    <property type="evidence" value="ECO:0007669"/>
    <property type="project" value="TreeGrafter"/>
</dbReference>
<dbReference type="Proteomes" id="UP000826722">
    <property type="component" value="Chromosome"/>
</dbReference>
<dbReference type="CDD" id="cd00009">
    <property type="entry name" value="AAA"/>
    <property type="match status" value="1"/>
</dbReference>
<dbReference type="RefSeq" id="WP_221763776.1">
    <property type="nucleotide sequence ID" value="NZ_AP024110.1"/>
</dbReference>
<dbReference type="InterPro" id="IPR048815">
    <property type="entry name" value="Gp44_lid"/>
</dbReference>
<keyword evidence="3" id="KW-0067">ATP-binding</keyword>
<dbReference type="PANTHER" id="PTHR11669:SF20">
    <property type="entry name" value="REPLICATION FACTOR C SUBUNIT 4"/>
    <property type="match status" value="1"/>
</dbReference>
<keyword evidence="1" id="KW-0235">DNA replication</keyword>
<protein>
    <recommendedName>
        <fullName evidence="4">AAA+ ATPase domain-containing protein</fullName>
    </recommendedName>
</protein>
<evidence type="ECO:0000256" key="1">
    <source>
        <dbReference type="ARBA" id="ARBA00022705"/>
    </source>
</evidence>
<dbReference type="EMBL" id="AP024110">
    <property type="protein sequence ID" value="BCM25714.1"/>
    <property type="molecule type" value="Genomic_DNA"/>
</dbReference>